<evidence type="ECO:0000313" key="5">
    <source>
        <dbReference type="Proteomes" id="UP000267019"/>
    </source>
</evidence>
<dbReference type="SUPFAM" id="SSF54523">
    <property type="entry name" value="Pili subunits"/>
    <property type="match status" value="1"/>
</dbReference>
<keyword evidence="5" id="KW-1185">Reference proteome</keyword>
<dbReference type="NCBIfam" id="TIGR02532">
    <property type="entry name" value="IV_pilin_GFxxxE"/>
    <property type="match status" value="1"/>
</dbReference>
<feature type="transmembrane region" description="Helical" evidence="3">
    <location>
        <begin position="21"/>
        <end position="39"/>
    </location>
</feature>
<evidence type="ECO:0000256" key="3">
    <source>
        <dbReference type="SAM" id="Phobius"/>
    </source>
</evidence>
<keyword evidence="3" id="KW-0812">Transmembrane</keyword>
<comment type="caution">
    <text evidence="4">The sequence shown here is derived from an EMBL/GenBank/DDBJ whole genome shotgun (WGS) entry which is preliminary data.</text>
</comment>
<dbReference type="Gene3D" id="3.30.700.10">
    <property type="entry name" value="Glycoprotein, Type 4 Pilin"/>
    <property type="match status" value="1"/>
</dbReference>
<sequence length="161" mass="17715">MREKVQKLYRRLRKDSGGFTLIELLIVIAIMGFLAAMIVPRLAGIAGGASDTVCDNNQMRLRDVLAAYTESREALPDNLTSLVVHEANGNPVDPTTQYDFGKEIGTGWYIDDNNKGTGQEVLSKDFYAMTKMGLVKLSAEEASELNQLGINNVFYLSSTSM</sequence>
<dbReference type="GO" id="GO:0009986">
    <property type="term" value="C:cell surface"/>
    <property type="evidence" value="ECO:0007669"/>
    <property type="project" value="UniProtKB-SubCell"/>
</dbReference>
<dbReference type="AlphaFoldDB" id="A0A660LAJ5"/>
<comment type="subcellular location">
    <subcellularLocation>
        <location evidence="1">Cell surface</location>
    </subcellularLocation>
</comment>
<name>A0A660LAJ5_9BACL</name>
<keyword evidence="2" id="KW-0178">Competence</keyword>
<evidence type="ECO:0000256" key="2">
    <source>
        <dbReference type="ARBA" id="ARBA00023287"/>
    </source>
</evidence>
<dbReference type="Pfam" id="PF07963">
    <property type="entry name" value="N_methyl"/>
    <property type="match status" value="1"/>
</dbReference>
<dbReference type="RefSeq" id="WP_121443540.1">
    <property type="nucleotide sequence ID" value="NZ_RBIJ01000001.1"/>
</dbReference>
<reference evidence="4 5" key="1">
    <citation type="submission" date="2018-10" db="EMBL/GenBank/DDBJ databases">
        <title>Genomic Encyclopedia of Type Strains, Phase IV (KMG-IV): sequencing the most valuable type-strain genomes for metagenomic binning, comparative biology and taxonomic classification.</title>
        <authorList>
            <person name="Goeker M."/>
        </authorList>
    </citation>
    <scope>NUCLEOTIDE SEQUENCE [LARGE SCALE GENOMIC DNA]</scope>
    <source>
        <strain evidence="4 5">DSM 22653</strain>
    </source>
</reference>
<accession>A0A660LAJ5</accession>
<keyword evidence="3" id="KW-0472">Membrane</keyword>
<dbReference type="OrthoDB" id="1819208at2"/>
<keyword evidence="3" id="KW-1133">Transmembrane helix</keyword>
<dbReference type="InterPro" id="IPR012902">
    <property type="entry name" value="N_methyl_site"/>
</dbReference>
<dbReference type="InterPro" id="IPR045584">
    <property type="entry name" value="Pilin-like"/>
</dbReference>
<organism evidence="4 5">
    <name type="scientific">Brockia lithotrophica</name>
    <dbReference type="NCBI Taxonomy" id="933949"/>
    <lineage>
        <taxon>Bacteria</taxon>
        <taxon>Bacillati</taxon>
        <taxon>Bacillota</taxon>
        <taxon>Bacilli</taxon>
        <taxon>Bacillales</taxon>
        <taxon>Bacillales Family X. Incertae Sedis</taxon>
        <taxon>Brockia</taxon>
    </lineage>
</organism>
<evidence type="ECO:0000313" key="4">
    <source>
        <dbReference type="EMBL" id="RKQ88620.1"/>
    </source>
</evidence>
<dbReference type="GO" id="GO:0030420">
    <property type="term" value="P:establishment of competence for transformation"/>
    <property type="evidence" value="ECO:0007669"/>
    <property type="project" value="UniProtKB-KW"/>
</dbReference>
<dbReference type="EMBL" id="RBIJ01000001">
    <property type="protein sequence ID" value="RKQ88620.1"/>
    <property type="molecule type" value="Genomic_DNA"/>
</dbReference>
<dbReference type="Proteomes" id="UP000267019">
    <property type="component" value="Unassembled WGS sequence"/>
</dbReference>
<protein>
    <submittedName>
        <fullName evidence="4">Prepilin-type N-terminal cleavage/methylation domain-containing protein</fullName>
    </submittedName>
</protein>
<evidence type="ECO:0000256" key="1">
    <source>
        <dbReference type="ARBA" id="ARBA00004241"/>
    </source>
</evidence>
<dbReference type="PROSITE" id="PS00409">
    <property type="entry name" value="PROKAR_NTER_METHYL"/>
    <property type="match status" value="1"/>
</dbReference>
<proteinExistence type="predicted"/>
<gene>
    <name evidence="4" type="ORF">C7438_0259</name>
</gene>